<protein>
    <submittedName>
        <fullName evidence="2">SAM-dependent methyltransferase</fullName>
    </submittedName>
</protein>
<dbReference type="GO" id="GO:0032259">
    <property type="term" value="P:methylation"/>
    <property type="evidence" value="ECO:0007669"/>
    <property type="project" value="UniProtKB-KW"/>
</dbReference>
<dbReference type="EMBL" id="JAMOIL010000012">
    <property type="protein sequence ID" value="MCM0620811.1"/>
    <property type="molecule type" value="Genomic_DNA"/>
</dbReference>
<keyword evidence="2" id="KW-0489">Methyltransferase</keyword>
<proteinExistence type="predicted"/>
<comment type="caution">
    <text evidence="2">The sequence shown here is derived from an EMBL/GenBank/DDBJ whole genome shotgun (WGS) entry which is preliminary data.</text>
</comment>
<dbReference type="Gene3D" id="3.40.50.150">
    <property type="entry name" value="Vaccinia Virus protein VP39"/>
    <property type="match status" value="1"/>
</dbReference>
<gene>
    <name evidence="2" type="ORF">M8330_10960</name>
</gene>
<dbReference type="GO" id="GO:0008168">
    <property type="term" value="F:methyltransferase activity"/>
    <property type="evidence" value="ECO:0007669"/>
    <property type="project" value="UniProtKB-KW"/>
</dbReference>
<feature type="domain" description="Ribosomal RNA large subunit methyltransferase K/L-like methyltransferase" evidence="1">
    <location>
        <begin position="148"/>
        <end position="276"/>
    </location>
</feature>
<dbReference type="Pfam" id="PF01170">
    <property type="entry name" value="UPF0020"/>
    <property type="match status" value="1"/>
</dbReference>
<keyword evidence="2" id="KW-0808">Transferase</keyword>
<organism evidence="2 3">
    <name type="scientific">Nocardioides bruguierae</name>
    <dbReference type="NCBI Taxonomy" id="2945102"/>
    <lineage>
        <taxon>Bacteria</taxon>
        <taxon>Bacillati</taxon>
        <taxon>Actinomycetota</taxon>
        <taxon>Actinomycetes</taxon>
        <taxon>Propionibacteriales</taxon>
        <taxon>Nocardioidaceae</taxon>
        <taxon>Nocardioides</taxon>
    </lineage>
</organism>
<accession>A0A9X2IEG7</accession>
<dbReference type="InterPro" id="IPR029063">
    <property type="entry name" value="SAM-dependent_MTases_sf"/>
</dbReference>
<evidence type="ECO:0000313" key="2">
    <source>
        <dbReference type="EMBL" id="MCM0620811.1"/>
    </source>
</evidence>
<evidence type="ECO:0000313" key="3">
    <source>
        <dbReference type="Proteomes" id="UP001139485"/>
    </source>
</evidence>
<dbReference type="Proteomes" id="UP001139485">
    <property type="component" value="Unassembled WGS sequence"/>
</dbReference>
<dbReference type="RefSeq" id="WP_250827351.1">
    <property type="nucleotide sequence ID" value="NZ_JAMOIL010000012.1"/>
</dbReference>
<dbReference type="InterPro" id="IPR000241">
    <property type="entry name" value="RlmKL-like_Mtase"/>
</dbReference>
<sequence>MSTWAVLVRPSANRVYADATPALLLAEAQVLAATALREEIDDVRLVEMGGLPYLQVRTVDVELSERTRAHLSLLSGGYALFELEDAGFGPALLPAEPAQVRTLDEDLLTIQKYVGKTNELFTRLLLNLTVWASATPDGLLPASVAPRKRATRVLDPLCGRGTTLHAALVHGCDAEGLDTDGKAFDAQEAYLKTWLRTKRLKHTADVSPLRRDGQKLGRRLAIEVAADKEAWKAGRTQRLAVVEADTRRTGDVFKAGSADVLVTDAPYGVKHGSHGADGGRSRGPAQLLTEALPGWRRVLRPGGAVGIAWNTHVAPREQALEILADAGLEPLDDGPWQGFRHRVDAGIDRDVVVAVNPG</sequence>
<keyword evidence="3" id="KW-1185">Reference proteome</keyword>
<name>A0A9X2IEG7_9ACTN</name>
<dbReference type="AlphaFoldDB" id="A0A9X2IEG7"/>
<reference evidence="2" key="1">
    <citation type="submission" date="2022-05" db="EMBL/GenBank/DDBJ databases">
        <authorList>
            <person name="Tuo L."/>
        </authorList>
    </citation>
    <scope>NUCLEOTIDE SEQUENCE</scope>
    <source>
        <strain evidence="2">BSK12Z-4</strain>
    </source>
</reference>
<evidence type="ECO:0000259" key="1">
    <source>
        <dbReference type="Pfam" id="PF01170"/>
    </source>
</evidence>
<dbReference type="SUPFAM" id="SSF53335">
    <property type="entry name" value="S-adenosyl-L-methionine-dependent methyltransferases"/>
    <property type="match status" value="1"/>
</dbReference>